<dbReference type="EMBL" id="AP019697">
    <property type="protein sequence ID" value="BBK26048.1"/>
    <property type="molecule type" value="Genomic_DNA"/>
</dbReference>
<evidence type="ECO:0008006" key="3">
    <source>
        <dbReference type="Google" id="ProtNLM"/>
    </source>
</evidence>
<dbReference type="Pfam" id="PF05258">
    <property type="entry name" value="DciA"/>
    <property type="match status" value="1"/>
</dbReference>
<dbReference type="OrthoDB" id="46633at2"/>
<dbReference type="InterPro" id="IPR007922">
    <property type="entry name" value="DciA-like"/>
</dbReference>
<evidence type="ECO:0000313" key="2">
    <source>
        <dbReference type="Proteomes" id="UP000320585"/>
    </source>
</evidence>
<protein>
    <recommendedName>
        <fullName evidence="3">DUF721 domain-containing protein</fullName>
    </recommendedName>
</protein>
<sequence length="302" mass="35672">MEENHKDKGKRYKVMAGIDQVFSDSFTSKKIFGNDGFQFFLFQKRWKNIVGDMLAKESYIKSWKDDTLVIAVTNSVFLQHLFMMKGDLLKRLSEDEFGKRFKDIRFIAGPRQKKEKAYSTLDPVNHKIEEEQKMYSQDLNEGEEKWIKNWVEGHVGNDKLKQPFQDLMTEVLKIRKGEAAAGYKPCAWCGALFDQKDKNQKLCPNCQRIFDRNIKHRAVLLLKKYPHYTFQQVRSIIGCGYSEYEEARDILIHRYKENIFQKHSGAEEKRKLLALLIHKPINEISEQEAENILQHMPEKKWD</sequence>
<dbReference type="AlphaFoldDB" id="A0A8D5A339"/>
<organism evidence="1 2">
    <name type="scientific">Dialister hominis</name>
    <dbReference type="NCBI Taxonomy" id="2582419"/>
    <lineage>
        <taxon>Bacteria</taxon>
        <taxon>Bacillati</taxon>
        <taxon>Bacillota</taxon>
        <taxon>Negativicutes</taxon>
        <taxon>Veillonellales</taxon>
        <taxon>Veillonellaceae</taxon>
        <taxon>Dialister</taxon>
    </lineage>
</organism>
<reference evidence="2" key="1">
    <citation type="submission" date="2019-05" db="EMBL/GenBank/DDBJ databases">
        <title>Complete genome sequencing of Dialister sp. strain 5BBH33.</title>
        <authorList>
            <person name="Sakamoto M."/>
            <person name="Murakami T."/>
            <person name="Mori H."/>
        </authorList>
    </citation>
    <scope>NUCLEOTIDE SEQUENCE [LARGE SCALE GENOMIC DNA]</scope>
    <source>
        <strain evidence="2">5BBH33</strain>
    </source>
</reference>
<evidence type="ECO:0000313" key="1">
    <source>
        <dbReference type="EMBL" id="BBK26048.1"/>
    </source>
</evidence>
<accession>A0A8D5A339</accession>
<gene>
    <name evidence="1" type="ORF">Dia5BBH33_19830</name>
</gene>
<dbReference type="PANTHER" id="PTHR36456:SF1">
    <property type="entry name" value="UPF0232 PROTEIN SCO3875"/>
    <property type="match status" value="1"/>
</dbReference>
<dbReference type="GeneID" id="92717183"/>
<proteinExistence type="predicted"/>
<keyword evidence="2" id="KW-1185">Reference proteome</keyword>
<dbReference type="KEGG" id="dho:Dia5BBH33_19830"/>
<dbReference type="PANTHER" id="PTHR36456">
    <property type="entry name" value="UPF0232 PROTEIN SCO3875"/>
    <property type="match status" value="1"/>
</dbReference>
<name>A0A8D5A339_9FIRM</name>
<dbReference type="Proteomes" id="UP000320585">
    <property type="component" value="Chromosome"/>
</dbReference>
<dbReference type="RefSeq" id="WP_144269259.1">
    <property type="nucleotide sequence ID" value="NZ_AP019697.1"/>
</dbReference>